<dbReference type="PANTHER" id="PTHR40661:SF1">
    <property type="entry name" value="HTH CRO_C1-TYPE DOMAIN-CONTAINING PROTEIN"/>
    <property type="match status" value="1"/>
</dbReference>
<dbReference type="Pfam" id="PF13443">
    <property type="entry name" value="HTH_26"/>
    <property type="match status" value="1"/>
</dbReference>
<dbReference type="GO" id="GO:0003677">
    <property type="term" value="F:DNA binding"/>
    <property type="evidence" value="ECO:0007669"/>
    <property type="project" value="UniProtKB-KW"/>
</dbReference>
<evidence type="ECO:0000256" key="2">
    <source>
        <dbReference type="ARBA" id="ARBA00023125"/>
    </source>
</evidence>
<dbReference type="PROSITE" id="PS50943">
    <property type="entry name" value="HTH_CROC1"/>
    <property type="match status" value="2"/>
</dbReference>
<organism evidence="5 6">
    <name type="scientific">Candidatus Phocaeicola faecigallinarum</name>
    <dbReference type="NCBI Taxonomy" id="2838732"/>
    <lineage>
        <taxon>Bacteria</taxon>
        <taxon>Pseudomonadati</taxon>
        <taxon>Bacteroidota</taxon>
        <taxon>Bacteroidia</taxon>
        <taxon>Bacteroidales</taxon>
        <taxon>Bacteroidaceae</taxon>
        <taxon>Phocaeicola</taxon>
    </lineage>
</organism>
<dbReference type="Proteomes" id="UP000783796">
    <property type="component" value="Unassembled WGS sequence"/>
</dbReference>
<sequence length="185" mass="21563">MFKGYIIEVLINERRVKKAEVYRFANIQKATLDNIIKGTNIPNCNTLEKIADFFNVPIDIFFERDINIKDNTMYNGNVIKQLLLDKKVPNKELLRYIGTEANASLAQIVNGNPTVKRLEKVADFFGVSMDTFFEREKPFKQTGISKNDDTLYYIEKIELLEKIIKEKDERIKLLENVNQLLTKHT</sequence>
<evidence type="ECO:0000256" key="3">
    <source>
        <dbReference type="ARBA" id="ARBA00023163"/>
    </source>
</evidence>
<dbReference type="SMART" id="SM00530">
    <property type="entry name" value="HTH_XRE"/>
    <property type="match status" value="2"/>
</dbReference>
<evidence type="ECO:0000313" key="6">
    <source>
        <dbReference type="Proteomes" id="UP000783796"/>
    </source>
</evidence>
<evidence type="ECO:0000313" key="5">
    <source>
        <dbReference type="EMBL" id="MBU3838094.1"/>
    </source>
</evidence>
<keyword evidence="1" id="KW-0805">Transcription regulation</keyword>
<evidence type="ECO:0000256" key="1">
    <source>
        <dbReference type="ARBA" id="ARBA00023015"/>
    </source>
</evidence>
<name>A0A948WWY0_9BACT</name>
<dbReference type="CDD" id="cd00093">
    <property type="entry name" value="HTH_XRE"/>
    <property type="match status" value="2"/>
</dbReference>
<proteinExistence type="predicted"/>
<feature type="domain" description="HTH cro/C1-type" evidence="4">
    <location>
        <begin position="7"/>
        <end position="61"/>
    </location>
</feature>
<dbReference type="InterPro" id="IPR010982">
    <property type="entry name" value="Lambda_DNA-bd_dom_sf"/>
</dbReference>
<accession>A0A948WWY0</accession>
<dbReference type="PANTHER" id="PTHR40661">
    <property type="match status" value="1"/>
</dbReference>
<dbReference type="SUPFAM" id="SSF47413">
    <property type="entry name" value="lambda repressor-like DNA-binding domains"/>
    <property type="match status" value="2"/>
</dbReference>
<reference evidence="5" key="1">
    <citation type="journal article" date="2021" name="PeerJ">
        <title>Extensive microbial diversity within the chicken gut microbiome revealed by metagenomics and culture.</title>
        <authorList>
            <person name="Gilroy R."/>
            <person name="Ravi A."/>
            <person name="Getino M."/>
            <person name="Pursley I."/>
            <person name="Horton D.L."/>
            <person name="Alikhan N.F."/>
            <person name="Baker D."/>
            <person name="Gharbi K."/>
            <person name="Hall N."/>
            <person name="Watson M."/>
            <person name="Adriaenssens E.M."/>
            <person name="Foster-Nyarko E."/>
            <person name="Jarju S."/>
            <person name="Secka A."/>
            <person name="Antonio M."/>
            <person name="Oren A."/>
            <person name="Chaudhuri R.R."/>
            <person name="La Ragione R."/>
            <person name="Hildebrand F."/>
            <person name="Pallen M.J."/>
        </authorList>
    </citation>
    <scope>NUCLEOTIDE SEQUENCE</scope>
    <source>
        <strain evidence="5">G4-2901</strain>
    </source>
</reference>
<feature type="domain" description="HTH cro/C1-type" evidence="4">
    <location>
        <begin position="111"/>
        <end position="132"/>
    </location>
</feature>
<comment type="caution">
    <text evidence="5">The sequence shown here is derived from an EMBL/GenBank/DDBJ whole genome shotgun (WGS) entry which is preliminary data.</text>
</comment>
<keyword evidence="3" id="KW-0804">Transcription</keyword>
<gene>
    <name evidence="5" type="ORF">H9777_07225</name>
</gene>
<dbReference type="Gene3D" id="1.10.260.40">
    <property type="entry name" value="lambda repressor-like DNA-binding domains"/>
    <property type="match status" value="2"/>
</dbReference>
<dbReference type="EMBL" id="JAHLFW010000063">
    <property type="protein sequence ID" value="MBU3838094.1"/>
    <property type="molecule type" value="Genomic_DNA"/>
</dbReference>
<keyword evidence="2" id="KW-0238">DNA-binding</keyword>
<protein>
    <submittedName>
        <fullName evidence="5">XRE family transcriptional regulator</fullName>
    </submittedName>
</protein>
<dbReference type="AlphaFoldDB" id="A0A948WWY0"/>
<evidence type="ECO:0000259" key="4">
    <source>
        <dbReference type="PROSITE" id="PS50943"/>
    </source>
</evidence>
<reference evidence="5" key="2">
    <citation type="submission" date="2021-04" db="EMBL/GenBank/DDBJ databases">
        <authorList>
            <person name="Gilroy R."/>
        </authorList>
    </citation>
    <scope>NUCLEOTIDE SEQUENCE</scope>
    <source>
        <strain evidence="5">G4-2901</strain>
    </source>
</reference>
<dbReference type="InterPro" id="IPR001387">
    <property type="entry name" value="Cro/C1-type_HTH"/>
</dbReference>